<evidence type="ECO:0000313" key="3">
    <source>
        <dbReference type="RefSeq" id="XP_030985750.1"/>
    </source>
</evidence>
<sequence>TPSSNYRTSLTSHINSSLLDTPRTYCTSSTKLSCRHWTSSRSGGTGYCGMEISDNTRRLGSTDERDTYPRLPVDTLGMERRDY</sequence>
<evidence type="ECO:0000313" key="2">
    <source>
        <dbReference type="Proteomes" id="UP000515153"/>
    </source>
</evidence>
<gene>
    <name evidence="3" type="ORF">PgNI_04693</name>
</gene>
<dbReference type="AlphaFoldDB" id="A0A6P8BEX3"/>
<dbReference type="GeneID" id="41959646"/>
<dbReference type="Proteomes" id="UP000515153">
    <property type="component" value="Unplaced"/>
</dbReference>
<organism evidence="2 3">
    <name type="scientific">Pyricularia grisea</name>
    <name type="common">Crabgrass-specific blast fungus</name>
    <name type="synonym">Magnaporthe grisea</name>
    <dbReference type="NCBI Taxonomy" id="148305"/>
    <lineage>
        <taxon>Eukaryota</taxon>
        <taxon>Fungi</taxon>
        <taxon>Dikarya</taxon>
        <taxon>Ascomycota</taxon>
        <taxon>Pezizomycotina</taxon>
        <taxon>Sordariomycetes</taxon>
        <taxon>Sordariomycetidae</taxon>
        <taxon>Magnaporthales</taxon>
        <taxon>Pyriculariaceae</taxon>
        <taxon>Pyricularia</taxon>
    </lineage>
</organism>
<dbReference type="KEGG" id="pgri:PgNI_04693"/>
<feature type="region of interest" description="Disordered" evidence="1">
    <location>
        <begin position="56"/>
        <end position="83"/>
    </location>
</feature>
<feature type="non-terminal residue" evidence="3">
    <location>
        <position position="1"/>
    </location>
</feature>
<dbReference type="RefSeq" id="XP_030985750.1">
    <property type="nucleotide sequence ID" value="XM_031124737.1"/>
</dbReference>
<reference evidence="3" key="2">
    <citation type="submission" date="2019-10" db="EMBL/GenBank/DDBJ databases">
        <authorList>
            <consortium name="NCBI Genome Project"/>
        </authorList>
    </citation>
    <scope>NUCLEOTIDE SEQUENCE</scope>
    <source>
        <strain evidence="3">NI907</strain>
    </source>
</reference>
<reference evidence="3" key="3">
    <citation type="submission" date="2025-08" db="UniProtKB">
        <authorList>
            <consortium name="RefSeq"/>
        </authorList>
    </citation>
    <scope>IDENTIFICATION</scope>
    <source>
        <strain evidence="3">NI907</strain>
    </source>
</reference>
<reference evidence="3" key="1">
    <citation type="journal article" date="2019" name="Mol. Biol. Evol.">
        <title>Blast fungal genomes show frequent chromosomal changes, gene gains and losses, and effector gene turnover.</title>
        <authorList>
            <person name="Gomez Luciano L.B."/>
            <person name="Jason Tsai I."/>
            <person name="Chuma I."/>
            <person name="Tosa Y."/>
            <person name="Chen Y.H."/>
            <person name="Li J.Y."/>
            <person name="Li M.Y."/>
            <person name="Jade Lu M.Y."/>
            <person name="Nakayashiki H."/>
            <person name="Li W.H."/>
        </authorList>
    </citation>
    <scope>NUCLEOTIDE SEQUENCE</scope>
    <source>
        <strain evidence="3">NI907</strain>
    </source>
</reference>
<protein>
    <submittedName>
        <fullName evidence="3">Uncharacterized protein</fullName>
    </submittedName>
</protein>
<accession>A0A6P8BEX3</accession>
<keyword evidence="2" id="KW-1185">Reference proteome</keyword>
<proteinExistence type="predicted"/>
<name>A0A6P8BEX3_PYRGI</name>
<feature type="compositionally biased region" description="Basic and acidic residues" evidence="1">
    <location>
        <begin position="56"/>
        <end position="68"/>
    </location>
</feature>
<evidence type="ECO:0000256" key="1">
    <source>
        <dbReference type="SAM" id="MobiDB-lite"/>
    </source>
</evidence>